<sequence length="74" mass="8809">MENFDHVLIFKTDVKTDADKNALHRLLDNDSRINQWNLDMEDEDHVLRIESDCLNHQYIINLINVHGYHCCELT</sequence>
<dbReference type="OrthoDB" id="1036397at2"/>
<keyword evidence="2" id="KW-1185">Reference proteome</keyword>
<dbReference type="AlphaFoldDB" id="H1YCA7"/>
<evidence type="ECO:0000313" key="2">
    <source>
        <dbReference type="Proteomes" id="UP000002774"/>
    </source>
</evidence>
<dbReference type="EMBL" id="CM001403">
    <property type="protein sequence ID" value="EHQ30098.1"/>
    <property type="molecule type" value="Genomic_DNA"/>
</dbReference>
<dbReference type="HOGENOM" id="CLU_134973_7_2_10"/>
<reference evidence="1" key="1">
    <citation type="submission" date="2011-09" db="EMBL/GenBank/DDBJ databases">
        <title>The permanent draft genome of Mucilaginibacter paludis DSM 18603.</title>
        <authorList>
            <consortium name="US DOE Joint Genome Institute (JGI-PGF)"/>
            <person name="Lucas S."/>
            <person name="Han J."/>
            <person name="Lapidus A."/>
            <person name="Bruce D."/>
            <person name="Goodwin L."/>
            <person name="Pitluck S."/>
            <person name="Peters L."/>
            <person name="Kyrpides N."/>
            <person name="Mavromatis K."/>
            <person name="Ivanova N."/>
            <person name="Mikhailova N."/>
            <person name="Held B."/>
            <person name="Detter J.C."/>
            <person name="Tapia R."/>
            <person name="Han C."/>
            <person name="Land M."/>
            <person name="Hauser L."/>
            <person name="Markowitz V."/>
            <person name="Cheng J.-F."/>
            <person name="Hugenholtz P."/>
            <person name="Woyke T."/>
            <person name="Wu D."/>
            <person name="Tindall B."/>
            <person name="Brambilla E."/>
            <person name="Klenk H.-P."/>
            <person name="Eisen J.A."/>
        </authorList>
    </citation>
    <scope>NUCLEOTIDE SEQUENCE [LARGE SCALE GENOMIC DNA]</scope>
    <source>
        <strain evidence="1">DSM 18603</strain>
    </source>
</reference>
<dbReference type="Proteomes" id="UP000002774">
    <property type="component" value="Chromosome"/>
</dbReference>
<protein>
    <submittedName>
        <fullName evidence="1">Uncharacterized protein</fullName>
    </submittedName>
</protein>
<name>H1YCA7_9SPHI</name>
<gene>
    <name evidence="1" type="ORF">Mucpa_6040</name>
</gene>
<organism evidence="1 2">
    <name type="scientific">Mucilaginibacter paludis DSM 18603</name>
    <dbReference type="NCBI Taxonomy" id="714943"/>
    <lineage>
        <taxon>Bacteria</taxon>
        <taxon>Pseudomonadati</taxon>
        <taxon>Bacteroidota</taxon>
        <taxon>Sphingobacteriia</taxon>
        <taxon>Sphingobacteriales</taxon>
        <taxon>Sphingobacteriaceae</taxon>
        <taxon>Mucilaginibacter</taxon>
    </lineage>
</organism>
<evidence type="ECO:0000313" key="1">
    <source>
        <dbReference type="EMBL" id="EHQ30098.1"/>
    </source>
</evidence>
<dbReference type="STRING" id="714943.Mucpa_6040"/>
<proteinExistence type="predicted"/>
<accession>H1YCA7</accession>
<dbReference type="RefSeq" id="WP_008511622.1">
    <property type="nucleotide sequence ID" value="NZ_CM001403.1"/>
</dbReference>